<feature type="transmembrane region" description="Helical" evidence="10">
    <location>
        <begin position="45"/>
        <end position="66"/>
    </location>
</feature>
<dbReference type="InterPro" id="IPR003445">
    <property type="entry name" value="Cat_transpt"/>
</dbReference>
<evidence type="ECO:0000256" key="6">
    <source>
        <dbReference type="ARBA" id="ARBA00022958"/>
    </source>
</evidence>
<dbReference type="Proteomes" id="UP000094578">
    <property type="component" value="Unassembled WGS sequence"/>
</dbReference>
<evidence type="ECO:0000313" key="11">
    <source>
        <dbReference type="EMBL" id="ODP28264.1"/>
    </source>
</evidence>
<feature type="transmembrane region" description="Helical" evidence="10">
    <location>
        <begin position="286"/>
        <end position="306"/>
    </location>
</feature>
<keyword evidence="8" id="KW-0406">Ion transport</keyword>
<dbReference type="STRING" id="1886670.PTI45_02254"/>
<feature type="transmembrane region" description="Helical" evidence="10">
    <location>
        <begin position="78"/>
        <end position="103"/>
    </location>
</feature>
<evidence type="ECO:0000256" key="2">
    <source>
        <dbReference type="ARBA" id="ARBA00022448"/>
    </source>
</evidence>
<comment type="caution">
    <text evidence="11">The sequence shown here is derived from an EMBL/GenBank/DDBJ whole genome shotgun (WGS) entry which is preliminary data.</text>
</comment>
<comment type="subcellular location">
    <subcellularLocation>
        <location evidence="1">Cell membrane</location>
        <topology evidence="1">Multi-pass membrane protein</topology>
    </subcellularLocation>
</comment>
<evidence type="ECO:0000256" key="5">
    <source>
        <dbReference type="ARBA" id="ARBA00022692"/>
    </source>
</evidence>
<feature type="transmembrane region" description="Helical" evidence="10">
    <location>
        <begin position="351"/>
        <end position="371"/>
    </location>
</feature>
<dbReference type="GO" id="GO:0005886">
    <property type="term" value="C:plasma membrane"/>
    <property type="evidence" value="ECO:0007669"/>
    <property type="project" value="UniProtKB-SubCell"/>
</dbReference>
<dbReference type="InterPro" id="IPR004772">
    <property type="entry name" value="TrkH"/>
</dbReference>
<evidence type="ECO:0000256" key="4">
    <source>
        <dbReference type="ARBA" id="ARBA00022538"/>
    </source>
</evidence>
<dbReference type="GO" id="GO:0015379">
    <property type="term" value="F:potassium:chloride symporter activity"/>
    <property type="evidence" value="ECO:0007669"/>
    <property type="project" value="InterPro"/>
</dbReference>
<evidence type="ECO:0000256" key="10">
    <source>
        <dbReference type="SAM" id="Phobius"/>
    </source>
</evidence>
<feature type="transmembrane region" description="Helical" evidence="10">
    <location>
        <begin position="410"/>
        <end position="431"/>
    </location>
</feature>
<reference evidence="11 12" key="1">
    <citation type="submission" date="2016-08" db="EMBL/GenBank/DDBJ databases">
        <title>Genome sequencing of Paenibacillus sp. TI45-13ar, isolated from Korean traditional nuruk.</title>
        <authorList>
            <person name="Kim S.-J."/>
        </authorList>
    </citation>
    <scope>NUCLEOTIDE SEQUENCE [LARGE SCALE GENOMIC DNA]</scope>
    <source>
        <strain evidence="11 12">TI45-13ar</strain>
    </source>
</reference>
<evidence type="ECO:0000256" key="8">
    <source>
        <dbReference type="ARBA" id="ARBA00023065"/>
    </source>
</evidence>
<dbReference type="PANTHER" id="PTHR32024">
    <property type="entry name" value="TRK SYSTEM POTASSIUM UPTAKE PROTEIN TRKG-RELATED"/>
    <property type="match status" value="1"/>
</dbReference>
<feature type="transmembrane region" description="Helical" evidence="10">
    <location>
        <begin position="131"/>
        <end position="152"/>
    </location>
</feature>
<keyword evidence="3" id="KW-1003">Cell membrane</keyword>
<evidence type="ECO:0000256" key="9">
    <source>
        <dbReference type="ARBA" id="ARBA00023136"/>
    </source>
</evidence>
<keyword evidence="4" id="KW-0633">Potassium transport</keyword>
<dbReference type="EMBL" id="MDER01000039">
    <property type="protein sequence ID" value="ODP28264.1"/>
    <property type="molecule type" value="Genomic_DNA"/>
</dbReference>
<keyword evidence="5 10" id="KW-0812">Transmembrane</keyword>
<keyword evidence="2" id="KW-0813">Transport</keyword>
<protein>
    <submittedName>
        <fullName evidence="11">Ktr system potassium uptake protein</fullName>
    </submittedName>
</protein>
<evidence type="ECO:0000313" key="12">
    <source>
        <dbReference type="Proteomes" id="UP000094578"/>
    </source>
</evidence>
<keyword evidence="7 10" id="KW-1133">Transmembrane helix</keyword>
<feature type="transmembrane region" description="Helical" evidence="10">
    <location>
        <begin position="20"/>
        <end position="38"/>
    </location>
</feature>
<feature type="transmembrane region" description="Helical" evidence="10">
    <location>
        <begin position="228"/>
        <end position="249"/>
    </location>
</feature>
<dbReference type="PANTHER" id="PTHR32024:SF1">
    <property type="entry name" value="KTR SYSTEM POTASSIUM UPTAKE PROTEIN B"/>
    <property type="match status" value="1"/>
</dbReference>
<name>A0A1E3L3L8_9BACL</name>
<proteinExistence type="predicted"/>
<keyword evidence="9 10" id="KW-0472">Membrane</keyword>
<evidence type="ECO:0000256" key="7">
    <source>
        <dbReference type="ARBA" id="ARBA00022989"/>
    </source>
</evidence>
<accession>A0A1E3L3L8</accession>
<organism evidence="11 12">
    <name type="scientific">Paenibacillus nuruki</name>
    <dbReference type="NCBI Taxonomy" id="1886670"/>
    <lineage>
        <taxon>Bacteria</taxon>
        <taxon>Bacillati</taxon>
        <taxon>Bacillota</taxon>
        <taxon>Bacilli</taxon>
        <taxon>Bacillales</taxon>
        <taxon>Paenibacillaceae</taxon>
        <taxon>Paenibacillus</taxon>
    </lineage>
</organism>
<sequence>MNKMARHMKGFVHPARLIPLGFAGMIFIGTILLSLPLAGTNGHSVGLLNAFFTATSAVCVTGLAVIDTGASFSLFGELVIMVLIQIGGLGFMTFGVLFAVLLGKQIGLKHRLMIQQATNAFSTQGLVKLSLNIFLIAFVLEFVAMITLTLHWGPTMGWVPALYQGAFYAISSFNNAGFSLSPDSLSSHVGDPVVNTVVISLFVIGGLGFIVVTDILQKRRWRRFSLNTKLVLMTSAIATVFGVLFVLIVEWGNPATLGHLSITEKIWASLFQGVMPRSSGYNTVNIGGLMAATQFVFIILMFIGAASGSTGGGIKTNTFAILMLALYSVVRGRSEIRAFHRRISFDTAFRALAVIMISLGIVFTMTILLTITESGTDAQFLSIFYETVSAFGTVGSSMGLTPHLTPAGKVIIIITMFIGRLGPLALAYALAQKNKEAKFSYPEEKVLIG</sequence>
<dbReference type="AlphaFoldDB" id="A0A1E3L3L8"/>
<evidence type="ECO:0000256" key="1">
    <source>
        <dbReference type="ARBA" id="ARBA00004651"/>
    </source>
</evidence>
<keyword evidence="6" id="KW-0630">Potassium</keyword>
<feature type="transmembrane region" description="Helical" evidence="10">
    <location>
        <begin position="193"/>
        <end position="216"/>
    </location>
</feature>
<dbReference type="Pfam" id="PF02386">
    <property type="entry name" value="TrkH"/>
    <property type="match status" value="1"/>
</dbReference>
<evidence type="ECO:0000256" key="3">
    <source>
        <dbReference type="ARBA" id="ARBA00022475"/>
    </source>
</evidence>
<keyword evidence="12" id="KW-1185">Reference proteome</keyword>
<gene>
    <name evidence="11" type="ORF">PTI45_02254</name>
</gene>
<dbReference type="NCBIfam" id="TIGR00933">
    <property type="entry name" value="2a38"/>
    <property type="match status" value="1"/>
</dbReference>
<dbReference type="PATRIC" id="fig|1886670.3.peg.2294"/>